<organism evidence="1 2">
    <name type="scientific">Tanticharoenia sakaeratensis NBRC 103193</name>
    <dbReference type="NCBI Taxonomy" id="1231623"/>
    <lineage>
        <taxon>Bacteria</taxon>
        <taxon>Pseudomonadati</taxon>
        <taxon>Pseudomonadota</taxon>
        <taxon>Alphaproteobacteria</taxon>
        <taxon>Acetobacterales</taxon>
        <taxon>Acetobacteraceae</taxon>
        <taxon>Tanticharoenia</taxon>
    </lineage>
</organism>
<dbReference type="InterPro" id="IPR052945">
    <property type="entry name" value="Mitotic_Regulator"/>
</dbReference>
<protein>
    <recommendedName>
        <fullName evidence="3">Sel1 repeat family protein</fullName>
    </recommendedName>
</protein>
<dbReference type="PANTHER" id="PTHR43628:SF1">
    <property type="entry name" value="CHITIN SYNTHASE REGULATORY FACTOR 2-RELATED"/>
    <property type="match status" value="1"/>
</dbReference>
<comment type="caution">
    <text evidence="1">The sequence shown here is derived from an EMBL/GenBank/DDBJ whole genome shotgun (WGS) entry which is preliminary data.</text>
</comment>
<dbReference type="InterPro" id="IPR011990">
    <property type="entry name" value="TPR-like_helical_dom_sf"/>
</dbReference>
<dbReference type="Gene3D" id="1.25.40.10">
    <property type="entry name" value="Tetratricopeptide repeat domain"/>
    <property type="match status" value="1"/>
</dbReference>
<gene>
    <name evidence="1" type="ORF">Tasa_004_082</name>
</gene>
<reference evidence="1 2" key="1">
    <citation type="submission" date="2012-10" db="EMBL/GenBank/DDBJ databases">
        <title>Genome sequencing of Tanticharoenia sakaeratensis NBRC 103193.</title>
        <authorList>
            <person name="Azuma Y."/>
            <person name="Hadano H."/>
            <person name="Hirakawa H."/>
            <person name="Matsushita K."/>
        </authorList>
    </citation>
    <scope>NUCLEOTIDE SEQUENCE [LARGE SCALE GENOMIC DNA]</scope>
    <source>
        <strain evidence="1 2">NBRC 103193</strain>
    </source>
</reference>
<name>A0A0D6MHB3_9PROT</name>
<dbReference type="STRING" id="1231623.Tasa_004_082"/>
<proteinExistence type="predicted"/>
<dbReference type="EMBL" id="BALE01000004">
    <property type="protein sequence ID" value="GAN53017.1"/>
    <property type="molecule type" value="Genomic_DNA"/>
</dbReference>
<accession>A0A0D6MHB3</accession>
<dbReference type="AlphaFoldDB" id="A0A0D6MHB3"/>
<dbReference type="InterPro" id="IPR006597">
    <property type="entry name" value="Sel1-like"/>
</dbReference>
<dbReference type="Pfam" id="PF08238">
    <property type="entry name" value="Sel1"/>
    <property type="match status" value="4"/>
</dbReference>
<dbReference type="PANTHER" id="PTHR43628">
    <property type="entry name" value="ACTIVATOR OF C KINASE PROTEIN 1-RELATED"/>
    <property type="match status" value="1"/>
</dbReference>
<dbReference type="SMART" id="SM00671">
    <property type="entry name" value="SEL1"/>
    <property type="match status" value="4"/>
</dbReference>
<dbReference type="SUPFAM" id="SSF81901">
    <property type="entry name" value="HCP-like"/>
    <property type="match status" value="1"/>
</dbReference>
<evidence type="ECO:0000313" key="1">
    <source>
        <dbReference type="EMBL" id="GAN53017.1"/>
    </source>
</evidence>
<sequence>MLEQVQWGDILLSGRYQPRDPAGARQWFAIAAGAGYAPAHNMLGRCHHFGWGCPKDLAQAAVSYETAASLGDLWGCYNLGILAMRGLGIPRDLPRAFALFRSSAERGHAKSMNLVGRFTEEGWCTARDPAAALSWYRCSAEGGDYRGQHNYATALLAAGAHEEALDWWSRAVEDATSDVLLAMDRVLHTLDGEQARHILVRVRARLASMGITNPDQPAVTDRACA</sequence>
<evidence type="ECO:0008006" key="3">
    <source>
        <dbReference type="Google" id="ProtNLM"/>
    </source>
</evidence>
<evidence type="ECO:0000313" key="2">
    <source>
        <dbReference type="Proteomes" id="UP000032679"/>
    </source>
</evidence>
<keyword evidence="2" id="KW-1185">Reference proteome</keyword>
<dbReference type="Proteomes" id="UP000032679">
    <property type="component" value="Unassembled WGS sequence"/>
</dbReference>